<organism evidence="1 2">
    <name type="scientific">Catenibacillus scindens</name>
    <dbReference type="NCBI Taxonomy" id="673271"/>
    <lineage>
        <taxon>Bacteria</taxon>
        <taxon>Bacillati</taxon>
        <taxon>Bacillota</taxon>
        <taxon>Clostridia</taxon>
        <taxon>Lachnospirales</taxon>
        <taxon>Lachnospiraceae</taxon>
        <taxon>Catenibacillus</taxon>
    </lineage>
</organism>
<gene>
    <name evidence="1" type="ORF">HNP82_001751</name>
</gene>
<dbReference type="AlphaFoldDB" id="A0A7W8M4X4"/>
<name>A0A7W8M4X4_9FIRM</name>
<sequence length="282" mass="32618">MDGPIQWHPAFYSALQIELAADASALIFESEHLLSKKPMQIDVIIIKKPDNYHIHKTMGHIFRRYNLIEYKSPEDYLSINDFYKVLGYGCFYQSDTLKVMEIRPEEITLTFASSHFPKKLMAHMKEDLHLRITAYDTGIFHVQGGIFPIQVLITGELSKKDYYWLQHLRKDLKAGGEIKALIENYEGHKKSILYQSVMEAIIRGNWAETEAERKMCDALKELFAEDFKQSENRGLQKGLQQGLQKGIQLTKTVFSLSHQGFSVEEIARQCNISKEQVEEILQ</sequence>
<dbReference type="RefSeq" id="WP_183773395.1">
    <property type="nucleotide sequence ID" value="NZ_JACHFW010000006.1"/>
</dbReference>
<accession>A0A7W8M4X4</accession>
<evidence type="ECO:0000313" key="2">
    <source>
        <dbReference type="Proteomes" id="UP000543642"/>
    </source>
</evidence>
<reference evidence="1 2" key="1">
    <citation type="submission" date="2020-08" db="EMBL/GenBank/DDBJ databases">
        <title>Genomic Encyclopedia of Type Strains, Phase IV (KMG-IV): sequencing the most valuable type-strain genomes for metagenomic binning, comparative biology and taxonomic classification.</title>
        <authorList>
            <person name="Goeker M."/>
        </authorList>
    </citation>
    <scope>NUCLEOTIDE SEQUENCE [LARGE SCALE GENOMIC DNA]</scope>
    <source>
        <strain evidence="1 2">DSM 106146</strain>
    </source>
</reference>
<proteinExistence type="predicted"/>
<evidence type="ECO:0000313" key="1">
    <source>
        <dbReference type="EMBL" id="MBB5264623.1"/>
    </source>
</evidence>
<comment type="caution">
    <text evidence="1">The sequence shown here is derived from an EMBL/GenBank/DDBJ whole genome shotgun (WGS) entry which is preliminary data.</text>
</comment>
<dbReference type="EMBL" id="JACHFW010000006">
    <property type="protein sequence ID" value="MBB5264623.1"/>
    <property type="molecule type" value="Genomic_DNA"/>
</dbReference>
<keyword evidence="2" id="KW-1185">Reference proteome</keyword>
<dbReference type="Proteomes" id="UP000543642">
    <property type="component" value="Unassembled WGS sequence"/>
</dbReference>
<evidence type="ECO:0008006" key="3">
    <source>
        <dbReference type="Google" id="ProtNLM"/>
    </source>
</evidence>
<protein>
    <recommendedName>
        <fullName evidence="3">3-isopropylmalate dehydrogenase</fullName>
    </recommendedName>
</protein>